<reference evidence="1 2" key="1">
    <citation type="journal article" date="2016" name="Proc. Natl. Acad. Sci. U.S.A.">
        <title>Comparative genomics of biotechnologically important yeasts.</title>
        <authorList>
            <person name="Riley R."/>
            <person name="Haridas S."/>
            <person name="Wolfe K.H."/>
            <person name="Lopes M.R."/>
            <person name="Hittinger C.T."/>
            <person name="Goeker M."/>
            <person name="Salamov A.A."/>
            <person name="Wisecaver J.H."/>
            <person name="Long T.M."/>
            <person name="Calvey C.H."/>
            <person name="Aerts A.L."/>
            <person name="Barry K.W."/>
            <person name="Choi C."/>
            <person name="Clum A."/>
            <person name="Coughlan A.Y."/>
            <person name="Deshpande S."/>
            <person name="Douglass A.P."/>
            <person name="Hanson S.J."/>
            <person name="Klenk H.-P."/>
            <person name="LaButti K.M."/>
            <person name="Lapidus A."/>
            <person name="Lindquist E.A."/>
            <person name="Lipzen A.M."/>
            <person name="Meier-Kolthoff J.P."/>
            <person name="Ohm R.A."/>
            <person name="Otillar R.P."/>
            <person name="Pangilinan J.L."/>
            <person name="Peng Y."/>
            <person name="Rokas A."/>
            <person name="Rosa C.A."/>
            <person name="Scheuner C."/>
            <person name="Sibirny A.A."/>
            <person name="Slot J.C."/>
            <person name="Stielow J.B."/>
            <person name="Sun H."/>
            <person name="Kurtzman C.P."/>
            <person name="Blackwell M."/>
            <person name="Grigoriev I.V."/>
            <person name="Jeffries T.W."/>
        </authorList>
    </citation>
    <scope>NUCLEOTIDE SEQUENCE [LARGE SCALE GENOMIC DNA]</scope>
    <source>
        <strain evidence="1 2">NRRL Y-2026</strain>
    </source>
</reference>
<name>A0A1E3NSF6_9ASCO</name>
<dbReference type="RefSeq" id="XP_019020178.1">
    <property type="nucleotide sequence ID" value="XM_019160427.1"/>
</dbReference>
<dbReference type="Proteomes" id="UP000094455">
    <property type="component" value="Unassembled WGS sequence"/>
</dbReference>
<evidence type="ECO:0000313" key="2">
    <source>
        <dbReference type="Proteomes" id="UP000094455"/>
    </source>
</evidence>
<dbReference type="GeneID" id="30177114"/>
<proteinExistence type="predicted"/>
<organism evidence="1 2">
    <name type="scientific">Pichia membranifaciens NRRL Y-2026</name>
    <dbReference type="NCBI Taxonomy" id="763406"/>
    <lineage>
        <taxon>Eukaryota</taxon>
        <taxon>Fungi</taxon>
        <taxon>Dikarya</taxon>
        <taxon>Ascomycota</taxon>
        <taxon>Saccharomycotina</taxon>
        <taxon>Pichiomycetes</taxon>
        <taxon>Pichiales</taxon>
        <taxon>Pichiaceae</taxon>
        <taxon>Pichia</taxon>
    </lineage>
</organism>
<accession>A0A1E3NSF6</accession>
<keyword evidence="2" id="KW-1185">Reference proteome</keyword>
<dbReference type="AlphaFoldDB" id="A0A1E3NSF6"/>
<protein>
    <submittedName>
        <fullName evidence="1">Uncharacterized protein</fullName>
    </submittedName>
</protein>
<gene>
    <name evidence="1" type="ORF">PICMEDRAFT_14551</name>
</gene>
<evidence type="ECO:0000313" key="1">
    <source>
        <dbReference type="EMBL" id="ODQ49065.1"/>
    </source>
</evidence>
<dbReference type="EMBL" id="KV454001">
    <property type="protein sequence ID" value="ODQ49065.1"/>
    <property type="molecule type" value="Genomic_DNA"/>
</dbReference>
<sequence>MNLCLLFFAVLHKYTQRSLCVLKRVTSVSSSAFLLFHSCALLLSVCSSALRMIRMLLL</sequence>